<name>D6U5G1_KTERA</name>
<proteinExistence type="predicted"/>
<sequence>MDNTLISSTSPETGKNFAHYWVVFLFPFTILFEYTYL</sequence>
<evidence type="ECO:0000313" key="3">
    <source>
        <dbReference type="Proteomes" id="UP000004508"/>
    </source>
</evidence>
<dbReference type="AlphaFoldDB" id="D6U5G1"/>
<dbReference type="InParanoid" id="D6U5G1"/>
<feature type="transmembrane region" description="Helical" evidence="1">
    <location>
        <begin position="17"/>
        <end position="36"/>
    </location>
</feature>
<gene>
    <name evidence="2" type="ORF">Krac_2487</name>
</gene>
<comment type="caution">
    <text evidence="2">The sequence shown here is derived from an EMBL/GenBank/DDBJ whole genome shotgun (WGS) entry which is preliminary data.</text>
</comment>
<dbReference type="STRING" id="485913.Krac_2487"/>
<evidence type="ECO:0000313" key="2">
    <source>
        <dbReference type="EMBL" id="EFH81741.1"/>
    </source>
</evidence>
<accession>D6U5G1</accession>
<evidence type="ECO:0000256" key="1">
    <source>
        <dbReference type="SAM" id="Phobius"/>
    </source>
</evidence>
<reference evidence="2 3" key="1">
    <citation type="journal article" date="2011" name="Stand. Genomic Sci.">
        <title>Non-contiguous finished genome sequence and contextual data of the filamentous soil bacterium Ktedonobacter racemifer type strain (SOSP1-21).</title>
        <authorList>
            <person name="Chang Y.J."/>
            <person name="Land M."/>
            <person name="Hauser L."/>
            <person name="Chertkov O."/>
            <person name="Del Rio T.G."/>
            <person name="Nolan M."/>
            <person name="Copeland A."/>
            <person name="Tice H."/>
            <person name="Cheng J.F."/>
            <person name="Lucas S."/>
            <person name="Han C."/>
            <person name="Goodwin L."/>
            <person name="Pitluck S."/>
            <person name="Ivanova N."/>
            <person name="Ovchinikova G."/>
            <person name="Pati A."/>
            <person name="Chen A."/>
            <person name="Palaniappan K."/>
            <person name="Mavromatis K."/>
            <person name="Liolios K."/>
            <person name="Brettin T."/>
            <person name="Fiebig A."/>
            <person name="Rohde M."/>
            <person name="Abt B."/>
            <person name="Goker M."/>
            <person name="Detter J.C."/>
            <person name="Woyke T."/>
            <person name="Bristow J."/>
            <person name="Eisen J.A."/>
            <person name="Markowitz V."/>
            <person name="Hugenholtz P."/>
            <person name="Kyrpides N.C."/>
            <person name="Klenk H.P."/>
            <person name="Lapidus A."/>
        </authorList>
    </citation>
    <scope>NUCLEOTIDE SEQUENCE [LARGE SCALE GENOMIC DNA]</scope>
    <source>
        <strain evidence="3">DSM 44963</strain>
    </source>
</reference>
<organism evidence="2 3">
    <name type="scientific">Ktedonobacter racemifer DSM 44963</name>
    <dbReference type="NCBI Taxonomy" id="485913"/>
    <lineage>
        <taxon>Bacteria</taxon>
        <taxon>Bacillati</taxon>
        <taxon>Chloroflexota</taxon>
        <taxon>Ktedonobacteria</taxon>
        <taxon>Ktedonobacterales</taxon>
        <taxon>Ktedonobacteraceae</taxon>
        <taxon>Ktedonobacter</taxon>
    </lineage>
</organism>
<keyword evidence="1" id="KW-0812">Transmembrane</keyword>
<keyword evidence="3" id="KW-1185">Reference proteome</keyword>
<keyword evidence="1" id="KW-1133">Transmembrane helix</keyword>
<dbReference type="Proteomes" id="UP000004508">
    <property type="component" value="Unassembled WGS sequence"/>
</dbReference>
<protein>
    <submittedName>
        <fullName evidence="2">Uncharacterized protein</fullName>
    </submittedName>
</protein>
<keyword evidence="1" id="KW-0472">Membrane</keyword>
<dbReference type="EMBL" id="ADVG01000004">
    <property type="protein sequence ID" value="EFH81741.1"/>
    <property type="molecule type" value="Genomic_DNA"/>
</dbReference>